<evidence type="ECO:0000313" key="2">
    <source>
        <dbReference type="EMBL" id="RXV69379.1"/>
    </source>
</evidence>
<gene>
    <name evidence="2" type="ORF">D1006_30455</name>
</gene>
<protein>
    <submittedName>
        <fullName evidence="2">Uncharacterized protein</fullName>
    </submittedName>
</protein>
<feature type="region of interest" description="Disordered" evidence="1">
    <location>
        <begin position="1"/>
        <end position="34"/>
    </location>
</feature>
<organism evidence="2 3">
    <name type="scientific">Burkholderia stabilis</name>
    <dbReference type="NCBI Taxonomy" id="95485"/>
    <lineage>
        <taxon>Bacteria</taxon>
        <taxon>Pseudomonadati</taxon>
        <taxon>Pseudomonadota</taxon>
        <taxon>Betaproteobacteria</taxon>
        <taxon>Burkholderiales</taxon>
        <taxon>Burkholderiaceae</taxon>
        <taxon>Burkholderia</taxon>
        <taxon>Burkholderia cepacia complex</taxon>
    </lineage>
</organism>
<dbReference type="SUPFAM" id="SSF54506">
    <property type="entry name" value="Diaminopimelate epimerase-like"/>
    <property type="match status" value="1"/>
</dbReference>
<dbReference type="Proteomes" id="UP000289650">
    <property type="component" value="Unassembled WGS sequence"/>
</dbReference>
<evidence type="ECO:0000313" key="3">
    <source>
        <dbReference type="Proteomes" id="UP000289650"/>
    </source>
</evidence>
<proteinExistence type="predicted"/>
<feature type="region of interest" description="Disordered" evidence="1">
    <location>
        <begin position="71"/>
        <end position="90"/>
    </location>
</feature>
<sequence length="109" mass="11998">MRCGTPAPGSNAVTRYRQADRPATRWPRSGPCGANRTGRLFALATGIAEAPVSGKAHDSLHAYLVKYGPTKHDDRQHYSRHRGRPAEARVDSWRRVGTPIHLTITQVAT</sequence>
<comment type="caution">
    <text evidence="2">The sequence shown here is derived from an EMBL/GenBank/DDBJ whole genome shotgun (WGS) entry which is preliminary data.</text>
</comment>
<dbReference type="OrthoDB" id="9788221at2"/>
<accession>A0A4Q2AHY9</accession>
<dbReference type="Gene3D" id="3.10.310.10">
    <property type="entry name" value="Diaminopimelate Epimerase, Chain A, domain 1"/>
    <property type="match status" value="1"/>
</dbReference>
<name>A0A4Q2AHY9_9BURK</name>
<evidence type="ECO:0000256" key="1">
    <source>
        <dbReference type="SAM" id="MobiDB-lite"/>
    </source>
</evidence>
<dbReference type="AlphaFoldDB" id="A0A4Q2AHY9"/>
<dbReference type="EMBL" id="QWEX01000002">
    <property type="protein sequence ID" value="RXV69379.1"/>
    <property type="molecule type" value="Genomic_DNA"/>
</dbReference>
<reference evidence="2 3" key="1">
    <citation type="submission" date="2018-08" db="EMBL/GenBank/DDBJ databases">
        <title>Mountain-cultivated ginseng endophyte, Burkholderia stabilis and its activity against ginseng root rot disease.</title>
        <authorList>
            <person name="Tapan Kumar M."/>
            <person name="Bae H."/>
            <person name="Shanmugam G."/>
            <person name="Jeon J."/>
        </authorList>
    </citation>
    <scope>NUCLEOTIDE SEQUENCE [LARGE SCALE GENOMIC DNA]</scope>
    <source>
        <strain evidence="2 3">EB159</strain>
    </source>
</reference>